<dbReference type="PATRIC" id="fig|1618553.3.peg.667"/>
<organism evidence="1 2">
    <name type="scientific">Candidatus Woesebacteria bacterium GW2011_GWA1_40_43</name>
    <dbReference type="NCBI Taxonomy" id="1618553"/>
    <lineage>
        <taxon>Bacteria</taxon>
        <taxon>Candidatus Woeseibacteriota</taxon>
    </lineage>
</organism>
<gene>
    <name evidence="1" type="ORF">UU02_C0055G0006</name>
</gene>
<sequence length="79" mass="8766">MKKMIWLTTASVLTLVFVVPAVLASALKMIPVNIQPGYNSDIRLSIYKIRGFSQKFVAKTGNLTAIGTSIRNPNNRCHF</sequence>
<dbReference type="EMBL" id="LBZA01000055">
    <property type="protein sequence ID" value="KKR61676.1"/>
    <property type="molecule type" value="Genomic_DNA"/>
</dbReference>
<protein>
    <submittedName>
        <fullName evidence="1">Uncharacterized protein</fullName>
    </submittedName>
</protein>
<accession>A0A0G0SH27</accession>
<evidence type="ECO:0000313" key="1">
    <source>
        <dbReference type="EMBL" id="KKR61676.1"/>
    </source>
</evidence>
<name>A0A0G0SH27_9BACT</name>
<dbReference type="Proteomes" id="UP000034293">
    <property type="component" value="Unassembled WGS sequence"/>
</dbReference>
<dbReference type="AlphaFoldDB" id="A0A0G0SH27"/>
<evidence type="ECO:0000313" key="2">
    <source>
        <dbReference type="Proteomes" id="UP000034293"/>
    </source>
</evidence>
<reference evidence="1 2" key="1">
    <citation type="journal article" date="2015" name="Nature">
        <title>rRNA introns, odd ribosomes, and small enigmatic genomes across a large radiation of phyla.</title>
        <authorList>
            <person name="Brown C.T."/>
            <person name="Hug L.A."/>
            <person name="Thomas B.C."/>
            <person name="Sharon I."/>
            <person name="Castelle C.J."/>
            <person name="Singh A."/>
            <person name="Wilkins M.J."/>
            <person name="Williams K.H."/>
            <person name="Banfield J.F."/>
        </authorList>
    </citation>
    <scope>NUCLEOTIDE SEQUENCE [LARGE SCALE GENOMIC DNA]</scope>
</reference>
<proteinExistence type="predicted"/>
<comment type="caution">
    <text evidence="1">The sequence shown here is derived from an EMBL/GenBank/DDBJ whole genome shotgun (WGS) entry which is preliminary data.</text>
</comment>